<dbReference type="CDD" id="cd01392">
    <property type="entry name" value="HTH_LacI"/>
    <property type="match status" value="1"/>
</dbReference>
<dbReference type="InterPro" id="IPR000843">
    <property type="entry name" value="HTH_LacI"/>
</dbReference>
<keyword evidence="6" id="KW-0560">Oxidoreductase</keyword>
<dbReference type="OrthoDB" id="269117at2"/>
<comment type="caution">
    <text evidence="6">The sequence shown here is derived from an EMBL/GenBank/DDBJ whole genome shotgun (WGS) entry which is preliminary data.</text>
</comment>
<protein>
    <submittedName>
        <fullName evidence="6">Cytochrome C peroxidase</fullName>
    </submittedName>
</protein>
<dbReference type="Gene3D" id="1.10.260.40">
    <property type="entry name" value="lambda repressor-like DNA-binding domains"/>
    <property type="match status" value="1"/>
</dbReference>
<evidence type="ECO:0000256" key="3">
    <source>
        <dbReference type="ARBA" id="ARBA00023125"/>
    </source>
</evidence>
<dbReference type="PANTHER" id="PTHR30146:SF151">
    <property type="entry name" value="HTH-TYPE TRANSCRIPTIONAL REPRESSOR CYTR"/>
    <property type="match status" value="1"/>
</dbReference>
<dbReference type="AlphaFoldDB" id="A0A016XI35"/>
<dbReference type="RefSeq" id="WP_035606420.1">
    <property type="nucleotide sequence ID" value="NZ_JEMG01000001.1"/>
</dbReference>
<evidence type="ECO:0000313" key="7">
    <source>
        <dbReference type="Proteomes" id="UP000023268"/>
    </source>
</evidence>
<dbReference type="Pfam" id="PF13377">
    <property type="entry name" value="Peripla_BP_3"/>
    <property type="match status" value="1"/>
</dbReference>
<gene>
    <name evidence="6" type="ORF">AZ34_07225</name>
</gene>
<dbReference type="InterPro" id="IPR028082">
    <property type="entry name" value="Peripla_BP_I"/>
</dbReference>
<keyword evidence="3" id="KW-0238">DNA-binding</keyword>
<organism evidence="6 7">
    <name type="scientific">Hylemonella gracilis str. Niagara R</name>
    <dbReference type="NCBI Taxonomy" id="1458275"/>
    <lineage>
        <taxon>Bacteria</taxon>
        <taxon>Pseudomonadati</taxon>
        <taxon>Pseudomonadota</taxon>
        <taxon>Betaproteobacteria</taxon>
        <taxon>Burkholderiales</taxon>
        <taxon>Comamonadaceae</taxon>
        <taxon>Hylemonella</taxon>
    </lineage>
</organism>
<dbReference type="PROSITE" id="PS00356">
    <property type="entry name" value="HTH_LACI_1"/>
    <property type="match status" value="1"/>
</dbReference>
<name>A0A016XI35_9BURK</name>
<evidence type="ECO:0000256" key="4">
    <source>
        <dbReference type="ARBA" id="ARBA00023163"/>
    </source>
</evidence>
<evidence type="ECO:0000313" key="6">
    <source>
        <dbReference type="EMBL" id="EYC50883.1"/>
    </source>
</evidence>
<dbReference type="Pfam" id="PF00356">
    <property type="entry name" value="LacI"/>
    <property type="match status" value="1"/>
</dbReference>
<dbReference type="PANTHER" id="PTHR30146">
    <property type="entry name" value="LACI-RELATED TRANSCRIPTIONAL REPRESSOR"/>
    <property type="match status" value="1"/>
</dbReference>
<feature type="domain" description="HTH lacI-type" evidence="5">
    <location>
        <begin position="5"/>
        <end position="47"/>
    </location>
</feature>
<accession>A0A016XI35</accession>
<dbReference type="InterPro" id="IPR046335">
    <property type="entry name" value="LacI/GalR-like_sensor"/>
</dbReference>
<proteinExistence type="predicted"/>
<evidence type="ECO:0000256" key="2">
    <source>
        <dbReference type="ARBA" id="ARBA00023015"/>
    </source>
</evidence>
<keyword evidence="1" id="KW-0678">Repressor</keyword>
<dbReference type="eggNOG" id="COG1609">
    <property type="taxonomic scope" value="Bacteria"/>
</dbReference>
<dbReference type="GO" id="GO:0003700">
    <property type="term" value="F:DNA-binding transcription factor activity"/>
    <property type="evidence" value="ECO:0007669"/>
    <property type="project" value="TreeGrafter"/>
</dbReference>
<dbReference type="CDD" id="cd06267">
    <property type="entry name" value="PBP1_LacI_sugar_binding-like"/>
    <property type="match status" value="1"/>
</dbReference>
<dbReference type="STRING" id="1458275.AZ34_07225"/>
<keyword evidence="2" id="KW-0805">Transcription regulation</keyword>
<dbReference type="SUPFAM" id="SSF53822">
    <property type="entry name" value="Periplasmic binding protein-like I"/>
    <property type="match status" value="1"/>
</dbReference>
<reference evidence="6 7" key="1">
    <citation type="submission" date="2014-02" db="EMBL/GenBank/DDBJ databases">
        <title>Draft Genome of Hylemonella gracilis isolated from the Niagara River.</title>
        <authorList>
            <person name="Pawlowski D.R."/>
            <person name="Koudelka G.B."/>
        </authorList>
    </citation>
    <scope>NUCLEOTIDE SEQUENCE [LARGE SCALE GENOMIC DNA]</scope>
    <source>
        <strain evidence="6 7">Niagara R</strain>
    </source>
</reference>
<dbReference type="Proteomes" id="UP000023268">
    <property type="component" value="Unassembled WGS sequence"/>
</dbReference>
<keyword evidence="6" id="KW-0575">Peroxidase</keyword>
<dbReference type="GO" id="GO:0004601">
    <property type="term" value="F:peroxidase activity"/>
    <property type="evidence" value="ECO:0007669"/>
    <property type="project" value="UniProtKB-KW"/>
</dbReference>
<evidence type="ECO:0000259" key="5">
    <source>
        <dbReference type="PROSITE" id="PS50932"/>
    </source>
</evidence>
<dbReference type="EMBL" id="JEMG01000001">
    <property type="protein sequence ID" value="EYC50883.1"/>
    <property type="molecule type" value="Genomic_DNA"/>
</dbReference>
<dbReference type="InterPro" id="IPR010982">
    <property type="entry name" value="Lambda_DNA-bd_dom_sf"/>
</dbReference>
<sequence>MAARLKIREIASLTGVSVSTVSRVLAGKANTSPEVRQKVLACARQQGVLENLSSSPPLFHQLTVFAPARAFDVRTDIFYYKVIQGLREAVRNQDVRISYCSLEEEDNDVAAFLQRIGEPACEAAVLIGIDDPLIHEVAADVGKPCVLINCADRKMRLDSVSPNHQQIGEFSANVLIEHGHRDILVLMCLRRVTMERRLAGIREAFAQHHIAFDQSQRLVATSGFGASEAHEAILTAFAQQPRDALPSAILVGGDFLATGAHAALRELGLNVPGDISLLSMDGFNPGEFHDEPLATVQVPRDELGEEALRLLQLRISNPALPLRDVLLSGRLVLRASLKRIGNRKQAAAVSTRSNSLY</sequence>
<dbReference type="GO" id="GO:0000976">
    <property type="term" value="F:transcription cis-regulatory region binding"/>
    <property type="evidence" value="ECO:0007669"/>
    <property type="project" value="TreeGrafter"/>
</dbReference>
<dbReference type="PROSITE" id="PS50932">
    <property type="entry name" value="HTH_LACI_2"/>
    <property type="match status" value="1"/>
</dbReference>
<dbReference type="Gene3D" id="3.40.50.2300">
    <property type="match status" value="2"/>
</dbReference>
<evidence type="ECO:0000256" key="1">
    <source>
        <dbReference type="ARBA" id="ARBA00022491"/>
    </source>
</evidence>
<keyword evidence="4" id="KW-0804">Transcription</keyword>
<dbReference type="SUPFAM" id="SSF47413">
    <property type="entry name" value="lambda repressor-like DNA-binding domains"/>
    <property type="match status" value="1"/>
</dbReference>
<dbReference type="SMART" id="SM00354">
    <property type="entry name" value="HTH_LACI"/>
    <property type="match status" value="1"/>
</dbReference>